<reference evidence="2 3" key="1">
    <citation type="submission" date="2016-11" db="EMBL/GenBank/DDBJ databases">
        <authorList>
            <person name="Jaros S."/>
            <person name="Januszkiewicz K."/>
            <person name="Wedrychowicz H."/>
        </authorList>
    </citation>
    <scope>NUCLEOTIDE SEQUENCE [LARGE SCALE GENOMIC DNA]</scope>
    <source>
        <strain evidence="2 3">CGMCC 1.7049</strain>
    </source>
</reference>
<dbReference type="EMBL" id="FQWZ01000005">
    <property type="protein sequence ID" value="SHH09088.1"/>
    <property type="molecule type" value="Genomic_DNA"/>
</dbReference>
<evidence type="ECO:0000313" key="2">
    <source>
        <dbReference type="EMBL" id="SHH09088.1"/>
    </source>
</evidence>
<keyword evidence="3" id="KW-1185">Reference proteome</keyword>
<dbReference type="InterPro" id="IPR039563">
    <property type="entry name" value="Peptidase_C39_single_dom"/>
</dbReference>
<organism evidence="2 3">
    <name type="scientific">Hydrocarboniphaga daqingensis</name>
    <dbReference type="NCBI Taxonomy" id="490188"/>
    <lineage>
        <taxon>Bacteria</taxon>
        <taxon>Pseudomonadati</taxon>
        <taxon>Pseudomonadota</taxon>
        <taxon>Gammaproteobacteria</taxon>
        <taxon>Nevskiales</taxon>
        <taxon>Nevskiaceae</taxon>
        <taxon>Hydrocarboniphaga</taxon>
    </lineage>
</organism>
<dbReference type="AlphaFoldDB" id="A0A1M5Q512"/>
<dbReference type="Proteomes" id="UP000199758">
    <property type="component" value="Unassembled WGS sequence"/>
</dbReference>
<evidence type="ECO:0000259" key="1">
    <source>
        <dbReference type="Pfam" id="PF13529"/>
    </source>
</evidence>
<gene>
    <name evidence="2" type="ORF">SAMN04488068_2511</name>
</gene>
<protein>
    <submittedName>
        <fullName evidence="2">Peptidase_C39 like family protein</fullName>
    </submittedName>
</protein>
<dbReference type="NCBIfam" id="NF033920">
    <property type="entry name" value="C39_PA2778_fam"/>
    <property type="match status" value="1"/>
</dbReference>
<dbReference type="InterPro" id="IPR039564">
    <property type="entry name" value="Peptidase_C39-like"/>
</dbReference>
<dbReference type="Pfam" id="PF13432">
    <property type="entry name" value="TPR_16"/>
    <property type="match status" value="1"/>
</dbReference>
<dbReference type="PROSITE" id="PS51257">
    <property type="entry name" value="PROKAR_LIPOPROTEIN"/>
    <property type="match status" value="1"/>
</dbReference>
<dbReference type="Gene3D" id="1.25.40.10">
    <property type="entry name" value="Tetratricopeptide repeat domain"/>
    <property type="match status" value="1"/>
</dbReference>
<evidence type="ECO:0000313" key="3">
    <source>
        <dbReference type="Proteomes" id="UP000199758"/>
    </source>
</evidence>
<dbReference type="OrthoDB" id="5611441at2"/>
<dbReference type="CDD" id="cd02549">
    <property type="entry name" value="Peptidase_C39A"/>
    <property type="match status" value="1"/>
</dbReference>
<accession>A0A1M5Q512</accession>
<dbReference type="InterPro" id="IPR011990">
    <property type="entry name" value="TPR-like_helical_dom_sf"/>
</dbReference>
<sequence>MGLRTLGASLRRAFWPAVSFVALAGLTACAVAPRLEDLSLASLADRPQLELTQTPFYPQELHQCGPAALATVLGASGQTVTPETLADEVYIPGRNGSLQVELLAAARRHQRVAVQLAPKLDAVLAPLLEQRPVLLLQNLGFARAPRWHYAVLVGWDAPANELILRSGGNRRERLSLTRFVQTWDLGGRWAVVMADPRQPPPQSVTARDWIAAIAPLESQRQPDLARTAYEAATQRWPSETLAWQALANARYALGDLPGAESALQAAVDITPDAAALNNLAQVRIERGCAVAALQALQLIAPIPPALASTIADTRRAAEAMPADAGCH</sequence>
<dbReference type="SUPFAM" id="SSF48452">
    <property type="entry name" value="TPR-like"/>
    <property type="match status" value="1"/>
</dbReference>
<dbReference type="STRING" id="490188.SAMN04488068_2511"/>
<proteinExistence type="predicted"/>
<dbReference type="Gene3D" id="3.90.70.10">
    <property type="entry name" value="Cysteine proteinases"/>
    <property type="match status" value="1"/>
</dbReference>
<feature type="domain" description="Peptidase C39-like" evidence="1">
    <location>
        <begin position="54"/>
        <end position="162"/>
    </location>
</feature>
<name>A0A1M5Q512_9GAMM</name>
<dbReference type="Pfam" id="PF13529">
    <property type="entry name" value="Peptidase_C39_2"/>
    <property type="match status" value="1"/>
</dbReference>